<keyword evidence="3" id="KW-1185">Reference proteome</keyword>
<feature type="transmembrane region" description="Helical" evidence="1">
    <location>
        <begin position="200"/>
        <end position="222"/>
    </location>
</feature>
<organism evidence="2 3">
    <name type="scientific">Anisodus tanguticus</name>
    <dbReference type="NCBI Taxonomy" id="243964"/>
    <lineage>
        <taxon>Eukaryota</taxon>
        <taxon>Viridiplantae</taxon>
        <taxon>Streptophyta</taxon>
        <taxon>Embryophyta</taxon>
        <taxon>Tracheophyta</taxon>
        <taxon>Spermatophyta</taxon>
        <taxon>Magnoliopsida</taxon>
        <taxon>eudicotyledons</taxon>
        <taxon>Gunneridae</taxon>
        <taxon>Pentapetalae</taxon>
        <taxon>asterids</taxon>
        <taxon>lamiids</taxon>
        <taxon>Solanales</taxon>
        <taxon>Solanaceae</taxon>
        <taxon>Solanoideae</taxon>
        <taxon>Hyoscyameae</taxon>
        <taxon>Anisodus</taxon>
    </lineage>
</organism>
<sequence length="234" mass="26300">MKRSKARNKESENRALYQQFLNLEKDWASFKQSNKPLNFPQISAKSDSSGTTTLDFFKLLENSPRSLMSSLQNNKSPLGGLNWQVKKNDLAVEEIIRDRRTALASGKLKGRCLFGESDEKSSITTTSQEVISEDEICSDCLVLLRENMDGKNNTNSCSPTSSFSTEKASKDHEIRMVEGDHKASVNLLERKNWRYGTCSWLLVMVIFAISVSAFTQGIFFIAGEQVEEVIPLPT</sequence>
<dbReference type="Proteomes" id="UP001291623">
    <property type="component" value="Unassembled WGS sequence"/>
</dbReference>
<evidence type="ECO:0000313" key="3">
    <source>
        <dbReference type="Proteomes" id="UP001291623"/>
    </source>
</evidence>
<evidence type="ECO:0000313" key="2">
    <source>
        <dbReference type="EMBL" id="KAK4362614.1"/>
    </source>
</evidence>
<dbReference type="EMBL" id="JAVYJV010000009">
    <property type="protein sequence ID" value="KAK4362614.1"/>
    <property type="molecule type" value="Genomic_DNA"/>
</dbReference>
<reference evidence="2" key="1">
    <citation type="submission" date="2023-12" db="EMBL/GenBank/DDBJ databases">
        <title>Genome assembly of Anisodus tanguticus.</title>
        <authorList>
            <person name="Wang Y.-J."/>
        </authorList>
    </citation>
    <scope>NUCLEOTIDE SEQUENCE</scope>
    <source>
        <strain evidence="2">KB-2021</strain>
        <tissue evidence="2">Leaf</tissue>
    </source>
</reference>
<protein>
    <submittedName>
        <fullName evidence="2">Uncharacterized protein</fullName>
    </submittedName>
</protein>
<dbReference type="AlphaFoldDB" id="A0AAE1S493"/>
<keyword evidence="1" id="KW-0812">Transmembrane</keyword>
<accession>A0AAE1S493</accession>
<gene>
    <name evidence="2" type="ORF">RND71_017855</name>
</gene>
<evidence type="ECO:0000256" key="1">
    <source>
        <dbReference type="SAM" id="Phobius"/>
    </source>
</evidence>
<proteinExistence type="predicted"/>
<keyword evidence="1" id="KW-1133">Transmembrane helix</keyword>
<name>A0AAE1S493_9SOLA</name>
<comment type="caution">
    <text evidence="2">The sequence shown here is derived from an EMBL/GenBank/DDBJ whole genome shotgun (WGS) entry which is preliminary data.</text>
</comment>
<keyword evidence="1" id="KW-0472">Membrane</keyword>